<organism evidence="1 2">
    <name type="scientific">Sphaerodactylus townsendi</name>
    <dbReference type="NCBI Taxonomy" id="933632"/>
    <lineage>
        <taxon>Eukaryota</taxon>
        <taxon>Metazoa</taxon>
        <taxon>Chordata</taxon>
        <taxon>Craniata</taxon>
        <taxon>Vertebrata</taxon>
        <taxon>Euteleostomi</taxon>
        <taxon>Lepidosauria</taxon>
        <taxon>Squamata</taxon>
        <taxon>Bifurcata</taxon>
        <taxon>Gekkota</taxon>
        <taxon>Sphaerodactylidae</taxon>
        <taxon>Sphaerodactylus</taxon>
    </lineage>
</organism>
<reference evidence="1" key="1">
    <citation type="submission" date="2021-08" db="EMBL/GenBank/DDBJ databases">
        <title>The first chromosome-level gecko genome reveals the dynamic sex chromosomes of Neotropical dwarf geckos (Sphaerodactylidae: Sphaerodactylus).</title>
        <authorList>
            <person name="Pinto B.J."/>
            <person name="Keating S.E."/>
            <person name="Gamble T."/>
        </authorList>
    </citation>
    <scope>NUCLEOTIDE SEQUENCE</scope>
    <source>
        <strain evidence="1">TG3544</strain>
    </source>
</reference>
<dbReference type="Proteomes" id="UP000827872">
    <property type="component" value="Linkage Group LG04"/>
</dbReference>
<comment type="caution">
    <text evidence="1">The sequence shown here is derived from an EMBL/GenBank/DDBJ whole genome shotgun (WGS) entry which is preliminary data.</text>
</comment>
<name>A0ACB8FG36_9SAUR</name>
<protein>
    <submittedName>
        <fullName evidence="1">Uncharacterized protein</fullName>
    </submittedName>
</protein>
<evidence type="ECO:0000313" key="1">
    <source>
        <dbReference type="EMBL" id="KAH8004378.1"/>
    </source>
</evidence>
<dbReference type="EMBL" id="CM037617">
    <property type="protein sequence ID" value="KAH8004378.1"/>
    <property type="molecule type" value="Genomic_DNA"/>
</dbReference>
<sequence>MQDFFRLNVTGSADADTLALMQQPRCGMPDIASFVLALPGWSKAKLTYRILNYTPDMEAADVEAAIQRAFSVWSTVTPLTFTRIHQGKADINIAFVTGEHGCCPRPFYGPQQALAHAFPPGAPFRGNVHFNEYYNWATDSVSFNLFLVAAHEIGHSLGLAHSGDPEALMFPYFKPTLSVDSPLNQDDIDGIQAIYGEEP</sequence>
<keyword evidence="2" id="KW-1185">Reference proteome</keyword>
<accession>A0ACB8FG36</accession>
<gene>
    <name evidence="1" type="ORF">K3G42_009708</name>
</gene>
<evidence type="ECO:0000313" key="2">
    <source>
        <dbReference type="Proteomes" id="UP000827872"/>
    </source>
</evidence>
<proteinExistence type="predicted"/>